<name>A0ABS6GP92_9BACI</name>
<dbReference type="InterPro" id="IPR046556">
    <property type="entry name" value="DUF6710"/>
</dbReference>
<dbReference type="RefSeq" id="WP_216687290.1">
    <property type="nucleotide sequence ID" value="NZ_CAUPKR010000009.1"/>
</dbReference>
<accession>A0ABS6GP92</accession>
<protein>
    <submittedName>
        <fullName evidence="1">Uncharacterized protein</fullName>
    </submittedName>
</protein>
<keyword evidence="2" id="KW-1185">Reference proteome</keyword>
<reference evidence="1 2" key="1">
    <citation type="journal article" date="2011" name="Int. J. Syst. Evol. Microbiol.">
        <title>Allobacillus halotolerans gen. nov., sp. nov. isolated from shrimp paste.</title>
        <authorList>
            <person name="Sheu S.Y."/>
            <person name="Arun A.B."/>
            <person name="Jiang S.R."/>
            <person name="Young C.C."/>
            <person name="Chen W.M."/>
        </authorList>
    </citation>
    <scope>NUCLEOTIDE SEQUENCE [LARGE SCALE GENOMIC DNA]</scope>
    <source>
        <strain evidence="1 2">LMG 24826</strain>
    </source>
</reference>
<dbReference type="EMBL" id="JAHLZF010000010">
    <property type="protein sequence ID" value="MBU6080940.1"/>
    <property type="molecule type" value="Genomic_DNA"/>
</dbReference>
<organism evidence="1 2">
    <name type="scientific">Allobacillus halotolerans</name>
    <dbReference type="NCBI Taxonomy" id="570278"/>
    <lineage>
        <taxon>Bacteria</taxon>
        <taxon>Bacillati</taxon>
        <taxon>Bacillota</taxon>
        <taxon>Bacilli</taxon>
        <taxon>Bacillales</taxon>
        <taxon>Bacillaceae</taxon>
        <taxon>Allobacillus</taxon>
    </lineage>
</organism>
<dbReference type="Pfam" id="PF20457">
    <property type="entry name" value="DUF6710"/>
    <property type="match status" value="1"/>
</dbReference>
<evidence type="ECO:0000313" key="1">
    <source>
        <dbReference type="EMBL" id="MBU6080940.1"/>
    </source>
</evidence>
<proteinExistence type="predicted"/>
<gene>
    <name evidence="1" type="ORF">KQ486_07900</name>
</gene>
<sequence length="250" mass="28884">MLFKKNIKKVEQRLNEIKKSNNKAQSKKDFEQIMWLATSILEKTNEKYPVASGCEHPLVDLVRLVGRKLQTEYLTNLLYQENESDLPDLNYEKVLFNSECTLSKDGESLEDLIKEVSNEDEQRVMLGCDLILPWPWKTQRLIYSMARIGEGRVGKAWRQDRNHWIETWLPMGVSWVRGGNHSITTGIIQGKGSITPTVINDISPVYDYIYCDGVNFYRIEDGAIISEVKNVEFAAIFEIGRLMHENSICY</sequence>
<evidence type="ECO:0000313" key="2">
    <source>
        <dbReference type="Proteomes" id="UP000812672"/>
    </source>
</evidence>
<comment type="caution">
    <text evidence="1">The sequence shown here is derived from an EMBL/GenBank/DDBJ whole genome shotgun (WGS) entry which is preliminary data.</text>
</comment>
<dbReference type="Proteomes" id="UP000812672">
    <property type="component" value="Unassembled WGS sequence"/>
</dbReference>